<dbReference type="EMBL" id="BEXD01001299">
    <property type="protein sequence ID" value="GBB93414.1"/>
    <property type="molecule type" value="Genomic_DNA"/>
</dbReference>
<proteinExistence type="predicted"/>
<gene>
    <name evidence="2" type="ORF">RclHR1_21670001</name>
</gene>
<evidence type="ECO:0000256" key="1">
    <source>
        <dbReference type="SAM" id="Phobius"/>
    </source>
</evidence>
<feature type="transmembrane region" description="Helical" evidence="1">
    <location>
        <begin position="54"/>
        <end position="76"/>
    </location>
</feature>
<name>A0A2Z6R6L4_9GLOM</name>
<dbReference type="Proteomes" id="UP000247702">
    <property type="component" value="Unassembled WGS sequence"/>
</dbReference>
<accession>A0A2Z6R6L4</accession>
<sequence>MQQIEYISIKINNSLLCIVINQIRVLGFLTLKSIKHYLLLLRRGLRLGIGDISFRLFIFSVLNFVQVFSFFLFEIFTPFKEDKSKHNLIKPYRSLVEQ</sequence>
<keyword evidence="3" id="KW-1185">Reference proteome</keyword>
<keyword evidence="1" id="KW-0472">Membrane</keyword>
<reference evidence="2 3" key="1">
    <citation type="submission" date="2017-11" db="EMBL/GenBank/DDBJ databases">
        <title>The genome of Rhizophagus clarus HR1 reveals common genetic basis of auxotrophy among arbuscular mycorrhizal fungi.</title>
        <authorList>
            <person name="Kobayashi Y."/>
        </authorList>
    </citation>
    <scope>NUCLEOTIDE SEQUENCE [LARGE SCALE GENOMIC DNA]</scope>
    <source>
        <strain evidence="2 3">HR1</strain>
    </source>
</reference>
<keyword evidence="1" id="KW-1133">Transmembrane helix</keyword>
<keyword evidence="1" id="KW-0812">Transmembrane</keyword>
<comment type="caution">
    <text evidence="2">The sequence shown here is derived from an EMBL/GenBank/DDBJ whole genome shotgun (WGS) entry which is preliminary data.</text>
</comment>
<organism evidence="2 3">
    <name type="scientific">Rhizophagus clarus</name>
    <dbReference type="NCBI Taxonomy" id="94130"/>
    <lineage>
        <taxon>Eukaryota</taxon>
        <taxon>Fungi</taxon>
        <taxon>Fungi incertae sedis</taxon>
        <taxon>Mucoromycota</taxon>
        <taxon>Glomeromycotina</taxon>
        <taxon>Glomeromycetes</taxon>
        <taxon>Glomerales</taxon>
        <taxon>Glomeraceae</taxon>
        <taxon>Rhizophagus</taxon>
    </lineage>
</organism>
<dbReference type="AlphaFoldDB" id="A0A2Z6R6L4"/>
<evidence type="ECO:0000313" key="3">
    <source>
        <dbReference type="Proteomes" id="UP000247702"/>
    </source>
</evidence>
<evidence type="ECO:0000313" key="2">
    <source>
        <dbReference type="EMBL" id="GBB93414.1"/>
    </source>
</evidence>
<protein>
    <submittedName>
        <fullName evidence="2">Uncharacterized protein</fullName>
    </submittedName>
</protein>